<evidence type="ECO:0000256" key="6">
    <source>
        <dbReference type="ARBA" id="ARBA00015850"/>
    </source>
</evidence>
<dbReference type="EC" id="2.7.8.26" evidence="5 19"/>
<dbReference type="InterPro" id="IPR003805">
    <property type="entry name" value="CobS"/>
</dbReference>
<evidence type="ECO:0000256" key="4">
    <source>
        <dbReference type="ARBA" id="ARBA00010561"/>
    </source>
</evidence>
<dbReference type="PANTHER" id="PTHR34148:SF1">
    <property type="entry name" value="ADENOSYLCOBINAMIDE-GDP RIBAZOLETRANSFERASE"/>
    <property type="match status" value="1"/>
</dbReference>
<dbReference type="GO" id="GO:0051073">
    <property type="term" value="F:adenosylcobinamide-GDP ribazoletransferase activity"/>
    <property type="evidence" value="ECO:0007669"/>
    <property type="project" value="UniProtKB-EC"/>
</dbReference>
<evidence type="ECO:0000256" key="9">
    <source>
        <dbReference type="ARBA" id="ARBA00022679"/>
    </source>
</evidence>
<dbReference type="HAMAP" id="MF_00719">
    <property type="entry name" value="CobS"/>
    <property type="match status" value="1"/>
</dbReference>
<evidence type="ECO:0000256" key="12">
    <source>
        <dbReference type="ARBA" id="ARBA00022989"/>
    </source>
</evidence>
<feature type="transmembrane region" description="Helical" evidence="19">
    <location>
        <begin position="136"/>
        <end position="157"/>
    </location>
</feature>
<dbReference type="Pfam" id="PF02654">
    <property type="entry name" value="CobS"/>
    <property type="match status" value="1"/>
</dbReference>
<comment type="cofactor">
    <cofactor evidence="1 19">
        <name>Mg(2+)</name>
        <dbReference type="ChEBI" id="CHEBI:18420"/>
    </cofactor>
</comment>
<keyword evidence="7 19" id="KW-1003">Cell membrane</keyword>
<comment type="subcellular location">
    <subcellularLocation>
        <location evidence="2 19">Cell membrane</location>
        <topology evidence="2 19">Multi-pass membrane protein</topology>
    </subcellularLocation>
</comment>
<evidence type="ECO:0000256" key="5">
    <source>
        <dbReference type="ARBA" id="ARBA00013200"/>
    </source>
</evidence>
<comment type="catalytic activity">
    <reaction evidence="18 19">
        <text>alpha-ribazole 5'-phosphate + adenosylcob(III)inamide-GDP = adenosylcob(III)alamin 5'-phosphate + GMP + H(+)</text>
        <dbReference type="Rhea" id="RHEA:23560"/>
        <dbReference type="ChEBI" id="CHEBI:15378"/>
        <dbReference type="ChEBI" id="CHEBI:57918"/>
        <dbReference type="ChEBI" id="CHEBI:58115"/>
        <dbReference type="ChEBI" id="CHEBI:60487"/>
        <dbReference type="ChEBI" id="CHEBI:60493"/>
        <dbReference type="EC" id="2.7.8.26"/>
    </reaction>
</comment>
<dbReference type="PANTHER" id="PTHR34148">
    <property type="entry name" value="ADENOSYLCOBINAMIDE-GDP RIBAZOLETRANSFERASE"/>
    <property type="match status" value="1"/>
</dbReference>
<gene>
    <name evidence="19" type="primary">cobS</name>
    <name evidence="20" type="ORF">PGX00_16865</name>
</gene>
<evidence type="ECO:0000256" key="16">
    <source>
        <dbReference type="ARBA" id="ARBA00032853"/>
    </source>
</evidence>
<comment type="similarity">
    <text evidence="4 19">Belongs to the CobS family.</text>
</comment>
<evidence type="ECO:0000256" key="8">
    <source>
        <dbReference type="ARBA" id="ARBA00022573"/>
    </source>
</evidence>
<evidence type="ECO:0000256" key="1">
    <source>
        <dbReference type="ARBA" id="ARBA00001946"/>
    </source>
</evidence>
<feature type="transmembrane region" description="Helical" evidence="19">
    <location>
        <begin position="178"/>
        <end position="196"/>
    </location>
</feature>
<organism evidence="20 21">
    <name type="scientific">Vibrio algarum</name>
    <dbReference type="NCBI Taxonomy" id="3020714"/>
    <lineage>
        <taxon>Bacteria</taxon>
        <taxon>Pseudomonadati</taxon>
        <taxon>Pseudomonadota</taxon>
        <taxon>Gammaproteobacteria</taxon>
        <taxon>Vibrionales</taxon>
        <taxon>Vibrionaceae</taxon>
        <taxon>Vibrio</taxon>
    </lineage>
</organism>
<dbReference type="Proteomes" id="UP001210678">
    <property type="component" value="Unassembled WGS sequence"/>
</dbReference>
<keyword evidence="12 19" id="KW-1133">Transmembrane helix</keyword>
<reference evidence="20 21" key="1">
    <citation type="submission" date="2023-01" db="EMBL/GenBank/DDBJ databases">
        <title>Vibrio sp. KJ40-1 sp.nov, isolated from marine algae.</title>
        <authorList>
            <person name="Butt M."/>
            <person name="Kim J.M.J."/>
            <person name="Jeon C.O.C."/>
        </authorList>
    </citation>
    <scope>NUCLEOTIDE SEQUENCE [LARGE SCALE GENOMIC DNA]</scope>
    <source>
        <strain evidence="20 21">KJ40-1</strain>
    </source>
</reference>
<keyword evidence="13 19" id="KW-0472">Membrane</keyword>
<evidence type="ECO:0000256" key="18">
    <source>
        <dbReference type="ARBA" id="ARBA00049504"/>
    </source>
</evidence>
<protein>
    <recommendedName>
        <fullName evidence="6 19">Adenosylcobinamide-GDP ribazoletransferase</fullName>
        <ecNumber evidence="5 19">2.7.8.26</ecNumber>
    </recommendedName>
    <alternativeName>
        <fullName evidence="16 19">Cobalamin synthase</fullName>
    </alternativeName>
    <alternativeName>
        <fullName evidence="15 19">Cobalamin-5'-phosphate synthase</fullName>
    </alternativeName>
</protein>
<dbReference type="EMBL" id="JAQLOI010000003">
    <property type="protein sequence ID" value="MDB1125223.1"/>
    <property type="molecule type" value="Genomic_DNA"/>
</dbReference>
<comment type="catalytic activity">
    <reaction evidence="17 19">
        <text>alpha-ribazole + adenosylcob(III)inamide-GDP = adenosylcob(III)alamin + GMP + H(+)</text>
        <dbReference type="Rhea" id="RHEA:16049"/>
        <dbReference type="ChEBI" id="CHEBI:10329"/>
        <dbReference type="ChEBI" id="CHEBI:15378"/>
        <dbReference type="ChEBI" id="CHEBI:18408"/>
        <dbReference type="ChEBI" id="CHEBI:58115"/>
        <dbReference type="ChEBI" id="CHEBI:60487"/>
        <dbReference type="EC" id="2.7.8.26"/>
    </reaction>
</comment>
<accession>A0ABT4YUK7</accession>
<evidence type="ECO:0000256" key="3">
    <source>
        <dbReference type="ARBA" id="ARBA00004663"/>
    </source>
</evidence>
<keyword evidence="10 19" id="KW-0812">Transmembrane</keyword>
<evidence type="ECO:0000313" key="21">
    <source>
        <dbReference type="Proteomes" id="UP001210678"/>
    </source>
</evidence>
<comment type="caution">
    <text evidence="20">The sequence shown here is derived from an EMBL/GenBank/DDBJ whole genome shotgun (WGS) entry which is preliminary data.</text>
</comment>
<evidence type="ECO:0000256" key="11">
    <source>
        <dbReference type="ARBA" id="ARBA00022842"/>
    </source>
</evidence>
<name>A0ABT4YUK7_9VIBR</name>
<evidence type="ECO:0000256" key="19">
    <source>
        <dbReference type="HAMAP-Rule" id="MF_00719"/>
    </source>
</evidence>
<sequence length="254" mass="27847">MLKREWQVFLLGISIFTRLPIPVSVPYSETRKNESYKYCGLVGLIIGGMTALVYSAALTLWSTEISVVISMAFSVYITGAFHEDGFADTCDGFGGGFTTERKLEIMKDSRIGAYALLATVLILLLKYSALLSLLNVPTALVLAHILSRSMAVSFIYTHGYVRQAEQSKLKVSKSSSSQGDFITIMLIGMAACLLIQDISTTIMMIAMLLIARVFISRWIIKQIGGYTGDVLGAIQQLTEVLCYLILLAKVSTKV</sequence>
<evidence type="ECO:0000256" key="2">
    <source>
        <dbReference type="ARBA" id="ARBA00004651"/>
    </source>
</evidence>
<evidence type="ECO:0000256" key="13">
    <source>
        <dbReference type="ARBA" id="ARBA00023136"/>
    </source>
</evidence>
<dbReference type="NCBIfam" id="NF001277">
    <property type="entry name" value="PRK00235.1-3"/>
    <property type="match status" value="1"/>
</dbReference>
<keyword evidence="8 19" id="KW-0169">Cobalamin biosynthesis</keyword>
<proteinExistence type="inferred from homology"/>
<evidence type="ECO:0000256" key="7">
    <source>
        <dbReference type="ARBA" id="ARBA00022475"/>
    </source>
</evidence>
<evidence type="ECO:0000256" key="14">
    <source>
        <dbReference type="ARBA" id="ARBA00025228"/>
    </source>
</evidence>
<feature type="transmembrane region" description="Helical" evidence="19">
    <location>
        <begin position="38"/>
        <end position="57"/>
    </location>
</feature>
<keyword evidence="11 19" id="KW-0460">Magnesium</keyword>
<feature type="transmembrane region" description="Helical" evidence="19">
    <location>
        <begin position="111"/>
        <end position="130"/>
    </location>
</feature>
<dbReference type="RefSeq" id="WP_272138730.1">
    <property type="nucleotide sequence ID" value="NZ_JAQLOI010000003.1"/>
</dbReference>
<evidence type="ECO:0000313" key="20">
    <source>
        <dbReference type="EMBL" id="MDB1125223.1"/>
    </source>
</evidence>
<comment type="pathway">
    <text evidence="3 19">Cofactor biosynthesis; adenosylcobalamin biosynthesis; adenosylcobalamin from cob(II)yrinate a,c-diamide: step 7/7.</text>
</comment>
<evidence type="ECO:0000256" key="10">
    <source>
        <dbReference type="ARBA" id="ARBA00022692"/>
    </source>
</evidence>
<keyword evidence="21" id="KW-1185">Reference proteome</keyword>
<dbReference type="NCBIfam" id="TIGR00317">
    <property type="entry name" value="cobS"/>
    <property type="match status" value="1"/>
</dbReference>
<comment type="function">
    <text evidence="14 19">Joins adenosylcobinamide-GDP and alpha-ribazole to generate adenosylcobalamin (Ado-cobalamin). Also synthesizes adenosylcobalamin 5'-phosphate from adenosylcobinamide-GDP and alpha-ribazole 5'-phosphate.</text>
</comment>
<evidence type="ECO:0000256" key="17">
    <source>
        <dbReference type="ARBA" id="ARBA00048623"/>
    </source>
</evidence>
<keyword evidence="9 19" id="KW-0808">Transferase</keyword>
<evidence type="ECO:0000256" key="15">
    <source>
        <dbReference type="ARBA" id="ARBA00032605"/>
    </source>
</evidence>